<dbReference type="AlphaFoldDB" id="A0AAN9TYK1"/>
<evidence type="ECO:0000313" key="2">
    <source>
        <dbReference type="EMBL" id="KAK7601154.1"/>
    </source>
</evidence>
<reference evidence="2 3" key="1">
    <citation type="submission" date="2024-03" db="EMBL/GenBank/DDBJ databases">
        <title>Adaptation during the transition from Ophiocordyceps entomopathogen to insect associate is accompanied by gene loss and intensified selection.</title>
        <authorList>
            <person name="Ward C.M."/>
            <person name="Onetto C.A."/>
            <person name="Borneman A.R."/>
        </authorList>
    </citation>
    <scope>NUCLEOTIDE SEQUENCE [LARGE SCALE GENOMIC DNA]</scope>
    <source>
        <strain evidence="2">AWRI1</strain>
        <tissue evidence="2">Single Adult Female</tissue>
    </source>
</reference>
<feature type="region of interest" description="Disordered" evidence="1">
    <location>
        <begin position="210"/>
        <end position="237"/>
    </location>
</feature>
<evidence type="ECO:0000256" key="1">
    <source>
        <dbReference type="SAM" id="MobiDB-lite"/>
    </source>
</evidence>
<gene>
    <name evidence="2" type="ORF">V9T40_008595</name>
</gene>
<feature type="region of interest" description="Disordered" evidence="1">
    <location>
        <begin position="106"/>
        <end position="170"/>
    </location>
</feature>
<sequence>MVHSPLHLLQPDEGAILVVVALVDINTGTSMEYREIDLNNVQDAFVIAVEPQARKRLEKLAEHYRIQPVDMAKLCQQLNRPTSFTTSSASELNGFVDNQLPNVYSASFAHPDSEKDPTLSTSNKSPRKDTLQTISFKPKENQIGPSTTPSISQPKTASETKSHDQTSATSSKIVSAADLVSNKNDSVSRNFSFDNKEIELLKNRRVSLCVPGSEHDPHPPETRRASSPFTNGGTELLIGPHEENRLKTTAIIEDSRRSSG</sequence>
<keyword evidence="3" id="KW-1185">Reference proteome</keyword>
<feature type="compositionally biased region" description="Basic and acidic residues" evidence="1">
    <location>
        <begin position="213"/>
        <end position="224"/>
    </location>
</feature>
<organism evidence="2 3">
    <name type="scientific">Parthenolecanium corni</name>
    <dbReference type="NCBI Taxonomy" id="536013"/>
    <lineage>
        <taxon>Eukaryota</taxon>
        <taxon>Metazoa</taxon>
        <taxon>Ecdysozoa</taxon>
        <taxon>Arthropoda</taxon>
        <taxon>Hexapoda</taxon>
        <taxon>Insecta</taxon>
        <taxon>Pterygota</taxon>
        <taxon>Neoptera</taxon>
        <taxon>Paraneoptera</taxon>
        <taxon>Hemiptera</taxon>
        <taxon>Sternorrhyncha</taxon>
        <taxon>Coccoidea</taxon>
        <taxon>Coccidae</taxon>
        <taxon>Parthenolecanium</taxon>
    </lineage>
</organism>
<feature type="compositionally biased region" description="Polar residues" evidence="1">
    <location>
        <begin position="143"/>
        <end position="157"/>
    </location>
</feature>
<dbReference type="Proteomes" id="UP001367676">
    <property type="component" value="Unassembled WGS sequence"/>
</dbReference>
<dbReference type="EMBL" id="JBBCAQ010000010">
    <property type="protein sequence ID" value="KAK7601154.1"/>
    <property type="molecule type" value="Genomic_DNA"/>
</dbReference>
<protein>
    <submittedName>
        <fullName evidence="2">Uncharacterized protein</fullName>
    </submittedName>
</protein>
<comment type="caution">
    <text evidence="2">The sequence shown here is derived from an EMBL/GenBank/DDBJ whole genome shotgun (WGS) entry which is preliminary data.</text>
</comment>
<proteinExistence type="predicted"/>
<name>A0AAN9TYK1_9HEMI</name>
<evidence type="ECO:0000313" key="3">
    <source>
        <dbReference type="Proteomes" id="UP001367676"/>
    </source>
</evidence>
<accession>A0AAN9TYK1</accession>